<evidence type="ECO:0008006" key="6">
    <source>
        <dbReference type="Google" id="ProtNLM"/>
    </source>
</evidence>
<evidence type="ECO:0000256" key="3">
    <source>
        <dbReference type="SAM" id="SignalP"/>
    </source>
</evidence>
<dbReference type="AlphaFoldDB" id="A0AAD7ZNG0"/>
<keyword evidence="5" id="KW-1185">Reference proteome</keyword>
<evidence type="ECO:0000313" key="4">
    <source>
        <dbReference type="EMBL" id="KAJ9583959.1"/>
    </source>
</evidence>
<feature type="signal peptide" evidence="3">
    <location>
        <begin position="1"/>
        <end position="19"/>
    </location>
</feature>
<evidence type="ECO:0000256" key="1">
    <source>
        <dbReference type="SAM" id="MobiDB-lite"/>
    </source>
</evidence>
<reference evidence="4" key="2">
    <citation type="submission" date="2023-05" db="EMBL/GenBank/DDBJ databases">
        <authorList>
            <person name="Fouks B."/>
        </authorList>
    </citation>
    <scope>NUCLEOTIDE SEQUENCE</scope>
    <source>
        <strain evidence="4">Stay&amp;Tobe</strain>
        <tissue evidence="4">Testes</tissue>
    </source>
</reference>
<keyword evidence="2" id="KW-1133">Transmembrane helix</keyword>
<sequence length="282" mass="31338">MELLLLFILSSLFIPPSLAYTKGNTCATNKECGENENCEAGECKCLPGYEYKSKIKTCESCPGHGQFCHDCCYPPDTYQCYQDNKSHKTCNGHFNHSFIMAAQVALGAALGIAFIALIALFWKTCPRRNSGSGSVRERESSLTSMQRYVLQRLRDRPPRYDDNNQIQLEKPPAYEEVADIQTIQVADTSPPCYTDSIRETDEKQNATGAQSSSESAASSSGLVNHAFTMTDEQTERNVQISEREEESHRSQTNSSASGRINIVLTGKNDAVLTQHVPTEHYI</sequence>
<accession>A0AAD7ZNG0</accession>
<dbReference type="EMBL" id="JASPKZ010007492">
    <property type="protein sequence ID" value="KAJ9583959.1"/>
    <property type="molecule type" value="Genomic_DNA"/>
</dbReference>
<feature type="chain" id="PRO_5041970608" description="EGF-like domain-containing protein" evidence="3">
    <location>
        <begin position="20"/>
        <end position="282"/>
    </location>
</feature>
<feature type="region of interest" description="Disordered" evidence="1">
    <location>
        <begin position="201"/>
        <end position="260"/>
    </location>
</feature>
<evidence type="ECO:0000313" key="5">
    <source>
        <dbReference type="Proteomes" id="UP001233999"/>
    </source>
</evidence>
<dbReference type="Proteomes" id="UP001233999">
    <property type="component" value="Unassembled WGS sequence"/>
</dbReference>
<reference evidence="4" key="1">
    <citation type="journal article" date="2023" name="IScience">
        <title>Live-bearing cockroach genome reveals convergent evolutionary mechanisms linked to viviparity in insects and beyond.</title>
        <authorList>
            <person name="Fouks B."/>
            <person name="Harrison M.C."/>
            <person name="Mikhailova A.A."/>
            <person name="Marchal E."/>
            <person name="English S."/>
            <person name="Carruthers M."/>
            <person name="Jennings E.C."/>
            <person name="Chiamaka E.L."/>
            <person name="Frigard R.A."/>
            <person name="Pippel M."/>
            <person name="Attardo G.M."/>
            <person name="Benoit J.B."/>
            <person name="Bornberg-Bauer E."/>
            <person name="Tobe S.S."/>
        </authorList>
    </citation>
    <scope>NUCLEOTIDE SEQUENCE</scope>
    <source>
        <strain evidence="4">Stay&amp;Tobe</strain>
    </source>
</reference>
<comment type="caution">
    <text evidence="4">The sequence shown here is derived from an EMBL/GenBank/DDBJ whole genome shotgun (WGS) entry which is preliminary data.</text>
</comment>
<evidence type="ECO:0000256" key="2">
    <source>
        <dbReference type="SAM" id="Phobius"/>
    </source>
</evidence>
<feature type="transmembrane region" description="Helical" evidence="2">
    <location>
        <begin position="98"/>
        <end position="122"/>
    </location>
</feature>
<keyword evidence="2" id="KW-0472">Membrane</keyword>
<keyword evidence="2" id="KW-0812">Transmembrane</keyword>
<feature type="compositionally biased region" description="Low complexity" evidence="1">
    <location>
        <begin position="209"/>
        <end position="220"/>
    </location>
</feature>
<keyword evidence="3" id="KW-0732">Signal</keyword>
<protein>
    <recommendedName>
        <fullName evidence="6">EGF-like domain-containing protein</fullName>
    </recommendedName>
</protein>
<proteinExistence type="predicted"/>
<organism evidence="4 5">
    <name type="scientific">Diploptera punctata</name>
    <name type="common">Pacific beetle cockroach</name>
    <dbReference type="NCBI Taxonomy" id="6984"/>
    <lineage>
        <taxon>Eukaryota</taxon>
        <taxon>Metazoa</taxon>
        <taxon>Ecdysozoa</taxon>
        <taxon>Arthropoda</taxon>
        <taxon>Hexapoda</taxon>
        <taxon>Insecta</taxon>
        <taxon>Pterygota</taxon>
        <taxon>Neoptera</taxon>
        <taxon>Polyneoptera</taxon>
        <taxon>Dictyoptera</taxon>
        <taxon>Blattodea</taxon>
        <taxon>Blaberoidea</taxon>
        <taxon>Blaberidae</taxon>
        <taxon>Diplopterinae</taxon>
        <taxon>Diploptera</taxon>
    </lineage>
</organism>
<gene>
    <name evidence="4" type="ORF">L9F63_021704</name>
</gene>
<name>A0AAD7ZNG0_DIPPU</name>